<protein>
    <submittedName>
        <fullName evidence="1">Uncharacterized protein</fullName>
    </submittedName>
</protein>
<evidence type="ECO:0000313" key="1">
    <source>
        <dbReference type="EMBL" id="KFI94836.1"/>
    </source>
</evidence>
<evidence type="ECO:0000313" key="2">
    <source>
        <dbReference type="Proteomes" id="UP000029033"/>
    </source>
</evidence>
<name>A0A087DH36_9BIFI</name>
<gene>
    <name evidence="1" type="ORF">BSCA_1481</name>
</gene>
<accession>A0A087DH36</accession>
<comment type="caution">
    <text evidence="1">The sequence shown here is derived from an EMBL/GenBank/DDBJ whole genome shotgun (WGS) entry which is preliminary data.</text>
</comment>
<keyword evidence="2" id="KW-1185">Reference proteome</keyword>
<dbReference type="Proteomes" id="UP000029033">
    <property type="component" value="Unassembled WGS sequence"/>
</dbReference>
<reference evidence="1 2" key="1">
    <citation type="submission" date="2014-03" db="EMBL/GenBank/DDBJ databases">
        <title>Genomics of Bifidobacteria.</title>
        <authorList>
            <person name="Ventura M."/>
            <person name="Milani C."/>
            <person name="Lugli G.A."/>
        </authorList>
    </citation>
    <scope>NUCLEOTIDE SEQUENCE [LARGE SCALE GENOMIC DNA]</scope>
    <source>
        <strain evidence="1 2">LMG 21589</strain>
    </source>
</reference>
<proteinExistence type="predicted"/>
<organism evidence="1 2">
    <name type="scientific">Bifidobacterium scardovii</name>
    <dbReference type="NCBI Taxonomy" id="158787"/>
    <lineage>
        <taxon>Bacteria</taxon>
        <taxon>Bacillati</taxon>
        <taxon>Actinomycetota</taxon>
        <taxon>Actinomycetes</taxon>
        <taxon>Bifidobacteriales</taxon>
        <taxon>Bifidobacteriaceae</taxon>
        <taxon>Bifidobacterium</taxon>
    </lineage>
</organism>
<dbReference type="AlphaFoldDB" id="A0A087DH36"/>
<dbReference type="EMBL" id="JGZO01000005">
    <property type="protein sequence ID" value="KFI94836.1"/>
    <property type="molecule type" value="Genomic_DNA"/>
</dbReference>
<sequence>MLPIPGTGRNEAIMLFMHKQRPALARVVRNSNAVRFAPEHDDPGSTLDEAMDRIRDIPPSAMSRLSGSPTVFAR</sequence>